<dbReference type="PROSITE" id="PS50835">
    <property type="entry name" value="IG_LIKE"/>
    <property type="match status" value="1"/>
</dbReference>
<dbReference type="Gene3D" id="2.130.10.10">
    <property type="entry name" value="YVTN repeat-like/Quinoprotein amine dehydrogenase"/>
    <property type="match status" value="1"/>
</dbReference>
<dbReference type="Proteomes" id="UP000267096">
    <property type="component" value="Unassembled WGS sequence"/>
</dbReference>
<dbReference type="SMART" id="SM00630">
    <property type="entry name" value="Sema"/>
    <property type="match status" value="1"/>
</dbReference>
<evidence type="ECO:0000256" key="1">
    <source>
        <dbReference type="ARBA" id="ARBA00009492"/>
    </source>
</evidence>
<dbReference type="InterPro" id="IPR003599">
    <property type="entry name" value="Ig_sub"/>
</dbReference>
<reference evidence="7" key="1">
    <citation type="submission" date="2017-02" db="UniProtKB">
        <authorList>
            <consortium name="WormBaseParasite"/>
        </authorList>
    </citation>
    <scope>IDENTIFICATION</scope>
</reference>
<evidence type="ECO:0000313" key="6">
    <source>
        <dbReference type="Proteomes" id="UP000267096"/>
    </source>
</evidence>
<dbReference type="PANTHER" id="PTHR11036">
    <property type="entry name" value="SEMAPHORIN"/>
    <property type="match status" value="1"/>
</dbReference>
<dbReference type="GO" id="GO:0007411">
    <property type="term" value="P:axon guidance"/>
    <property type="evidence" value="ECO:0007669"/>
    <property type="project" value="TreeGrafter"/>
</dbReference>
<evidence type="ECO:0000259" key="4">
    <source>
        <dbReference type="PROSITE" id="PS51004"/>
    </source>
</evidence>
<evidence type="ECO:0000313" key="5">
    <source>
        <dbReference type="EMBL" id="VDK43391.1"/>
    </source>
</evidence>
<feature type="domain" description="Ig-like" evidence="3">
    <location>
        <begin position="453"/>
        <end position="524"/>
    </location>
</feature>
<evidence type="ECO:0000256" key="2">
    <source>
        <dbReference type="PROSITE-ProRule" id="PRU00352"/>
    </source>
</evidence>
<evidence type="ECO:0000313" key="7">
    <source>
        <dbReference type="WBParaSite" id="ASIM_0001109001-mRNA-1"/>
    </source>
</evidence>
<keyword evidence="6" id="KW-1185">Reference proteome</keyword>
<comment type="similarity">
    <text evidence="1">Belongs to the semaphorin family.</text>
</comment>
<evidence type="ECO:0000259" key="3">
    <source>
        <dbReference type="PROSITE" id="PS50835"/>
    </source>
</evidence>
<dbReference type="GO" id="GO:0045499">
    <property type="term" value="F:chemorepellent activity"/>
    <property type="evidence" value="ECO:0007669"/>
    <property type="project" value="TreeGrafter"/>
</dbReference>
<dbReference type="GO" id="GO:0030335">
    <property type="term" value="P:positive regulation of cell migration"/>
    <property type="evidence" value="ECO:0007669"/>
    <property type="project" value="TreeGrafter"/>
</dbReference>
<dbReference type="SUPFAM" id="SSF103575">
    <property type="entry name" value="Plexin repeat"/>
    <property type="match status" value="1"/>
</dbReference>
<protein>
    <submittedName>
        <fullName evidence="7">Semaphorin-2A (inferred by orthology to a C. elegans protein)</fullName>
    </submittedName>
</protein>
<dbReference type="PROSITE" id="PS51004">
    <property type="entry name" value="SEMA"/>
    <property type="match status" value="1"/>
</dbReference>
<dbReference type="SMART" id="SM00409">
    <property type="entry name" value="IG"/>
    <property type="match status" value="1"/>
</dbReference>
<dbReference type="InterPro" id="IPR036352">
    <property type="entry name" value="Semap_dom_sf"/>
</dbReference>
<feature type="domain" description="Sema" evidence="4">
    <location>
        <begin position="1"/>
        <end position="415"/>
    </location>
</feature>
<reference evidence="5 6" key="2">
    <citation type="submission" date="2018-11" db="EMBL/GenBank/DDBJ databases">
        <authorList>
            <consortium name="Pathogen Informatics"/>
        </authorList>
    </citation>
    <scope>NUCLEOTIDE SEQUENCE [LARGE SCALE GENOMIC DNA]</scope>
</reference>
<accession>A0A0M3JSW3</accession>
<dbReference type="InterPro" id="IPR027231">
    <property type="entry name" value="Semaphorin"/>
</dbReference>
<dbReference type="OrthoDB" id="9988752at2759"/>
<dbReference type="Gene3D" id="2.60.40.10">
    <property type="entry name" value="Immunoglobulins"/>
    <property type="match status" value="1"/>
</dbReference>
<name>A0A0M3JSW3_ANISI</name>
<dbReference type="AlphaFoldDB" id="A0A0M3JSW3"/>
<dbReference type="GO" id="GO:0005886">
    <property type="term" value="C:plasma membrane"/>
    <property type="evidence" value="ECO:0007669"/>
    <property type="project" value="TreeGrafter"/>
</dbReference>
<dbReference type="GO" id="GO:0071526">
    <property type="term" value="P:semaphorin-plexin signaling pathway"/>
    <property type="evidence" value="ECO:0007669"/>
    <property type="project" value="TreeGrafter"/>
</dbReference>
<dbReference type="SUPFAM" id="SSF101912">
    <property type="entry name" value="Sema domain"/>
    <property type="match status" value="1"/>
</dbReference>
<dbReference type="EMBL" id="UYRR01031010">
    <property type="protein sequence ID" value="VDK43391.1"/>
    <property type="molecule type" value="Genomic_DNA"/>
</dbReference>
<dbReference type="InterPro" id="IPR015943">
    <property type="entry name" value="WD40/YVTN_repeat-like_dom_sf"/>
</dbReference>
<dbReference type="InterPro" id="IPR007110">
    <property type="entry name" value="Ig-like_dom"/>
</dbReference>
<comment type="caution">
    <text evidence="2">Lacks conserved residue(s) required for the propagation of feature annotation.</text>
</comment>
<sequence>MKMMQSNEFQYAHRELSVSRSDMEECRQGGHEECVNGVRLIFMKEGHQTLLVCSSNAMKPQLHELDASTLRERSTPENVIGVCSPHTHLNTTATLVEWGNPDDIPAIYSGIRTGLSLDNHLIYRSPLVLNNKEVHPSMRTVYTDSKWLNEPQFVSSLSIANYVYFFFREVAVEHENCGRVVYSRVARLCKKDVGGKNVLRQVWTSFVKARLNCSMSSPYPLYFDQIQSVQRVDARGDTLFYATLTTADIQFGGSAVCVFSLNAINQLFDQGMFAEQSASGSSWTTTPPQSVPPHRPGTCVPNSVAITDGELHFAKSHLLMAEAVSCGAPLLTASQHLFTHIAVDVLQSVNVVFVYSHNTRKILKLSHLEGTTGPESSRLLAVYELEDVMDVFAMALLPNEFLYVSDCSLYTTCSQCAVDPYCSWSSARSWCFRRNAAHSSALGWVSAAPDEIPKCIENVDRNSIVAYPGDSIHMKCDFNSNLDSLQWKYNGKHVVTPCARKHITTLGGLVLLNVSAVDSGVYECSCDGEVVCVYEVDIDTAECTQPTSIAQFQSVYREWCKKLAHYKQSVDKWQLWYDKNAHCPKKKISDEYGDININNRV</sequence>
<dbReference type="GO" id="GO:0030215">
    <property type="term" value="F:semaphorin receptor binding"/>
    <property type="evidence" value="ECO:0007669"/>
    <property type="project" value="InterPro"/>
</dbReference>
<organism evidence="7">
    <name type="scientific">Anisakis simplex</name>
    <name type="common">Herring worm</name>
    <dbReference type="NCBI Taxonomy" id="6269"/>
    <lineage>
        <taxon>Eukaryota</taxon>
        <taxon>Metazoa</taxon>
        <taxon>Ecdysozoa</taxon>
        <taxon>Nematoda</taxon>
        <taxon>Chromadorea</taxon>
        <taxon>Rhabditida</taxon>
        <taxon>Spirurina</taxon>
        <taxon>Ascaridomorpha</taxon>
        <taxon>Ascaridoidea</taxon>
        <taxon>Anisakidae</taxon>
        <taxon>Anisakis</taxon>
        <taxon>Anisakis simplex complex</taxon>
    </lineage>
</organism>
<dbReference type="PANTHER" id="PTHR11036:SF139">
    <property type="entry name" value="SEMAPHORIN-2A"/>
    <property type="match status" value="1"/>
</dbReference>
<dbReference type="WBParaSite" id="ASIM_0001109001-mRNA-1">
    <property type="protein sequence ID" value="ASIM_0001109001-mRNA-1"/>
    <property type="gene ID" value="ASIM_0001109001"/>
</dbReference>
<dbReference type="InterPro" id="IPR013783">
    <property type="entry name" value="Ig-like_fold"/>
</dbReference>
<proteinExistence type="inferred from homology"/>
<dbReference type="InterPro" id="IPR036179">
    <property type="entry name" value="Ig-like_dom_sf"/>
</dbReference>
<dbReference type="InterPro" id="IPR001627">
    <property type="entry name" value="Semap_dom"/>
</dbReference>
<dbReference type="Pfam" id="PF01403">
    <property type="entry name" value="Sema"/>
    <property type="match status" value="1"/>
</dbReference>
<dbReference type="SUPFAM" id="SSF48726">
    <property type="entry name" value="Immunoglobulin"/>
    <property type="match status" value="1"/>
</dbReference>
<gene>
    <name evidence="5" type="ORF">ASIM_LOCUS10648</name>
</gene>